<keyword evidence="2" id="KW-1185">Reference proteome</keyword>
<evidence type="ECO:0000313" key="2">
    <source>
        <dbReference type="Proteomes" id="UP000444401"/>
    </source>
</evidence>
<reference evidence="1 2" key="1">
    <citation type="submission" date="2019-12" db="EMBL/GenBank/DDBJ databases">
        <title>Genomic-based taxomic classification of the family Erythrobacteraceae.</title>
        <authorList>
            <person name="Xu L."/>
        </authorList>
    </citation>
    <scope>NUCLEOTIDE SEQUENCE [LARGE SCALE GENOMIC DNA]</scope>
    <source>
        <strain evidence="1 2">H32</strain>
    </source>
</reference>
<dbReference type="EMBL" id="WTYO01000001">
    <property type="protein sequence ID" value="MXO67764.1"/>
    <property type="molecule type" value="Genomic_DNA"/>
</dbReference>
<accession>A0ABW9USB8</accession>
<organism evidence="1 2">
    <name type="scientific">Pelagerythrobacter marinus</name>
    <dbReference type="NCBI Taxonomy" id="538382"/>
    <lineage>
        <taxon>Bacteria</taxon>
        <taxon>Pseudomonadati</taxon>
        <taxon>Pseudomonadota</taxon>
        <taxon>Alphaproteobacteria</taxon>
        <taxon>Sphingomonadales</taxon>
        <taxon>Erythrobacteraceae</taxon>
        <taxon>Pelagerythrobacter</taxon>
    </lineage>
</organism>
<dbReference type="InterPro" id="IPR055727">
    <property type="entry name" value="DUF7303"/>
</dbReference>
<name>A0ABW9USB8_9SPHN</name>
<comment type="caution">
    <text evidence="1">The sequence shown here is derived from an EMBL/GenBank/DDBJ whole genome shotgun (WGS) entry which is preliminary data.</text>
</comment>
<gene>
    <name evidence="1" type="ORF">GRI72_02815</name>
</gene>
<evidence type="ECO:0000313" key="1">
    <source>
        <dbReference type="EMBL" id="MXO67764.1"/>
    </source>
</evidence>
<protein>
    <submittedName>
        <fullName evidence="1">Uncharacterized protein</fullName>
    </submittedName>
</protein>
<sequence length="78" mass="8976">MADFKIEKGIEMPASHRAMRRYPFADMEVGDSFAVPVNDGEDDMTVRSAAWDYGRRHGMKFTGRLLRDEGVLRVWRVA</sequence>
<dbReference type="Proteomes" id="UP000444401">
    <property type="component" value="Unassembled WGS sequence"/>
</dbReference>
<proteinExistence type="predicted"/>
<dbReference type="Pfam" id="PF23978">
    <property type="entry name" value="DUF7303"/>
    <property type="match status" value="1"/>
</dbReference>
<dbReference type="RefSeq" id="WP_160732390.1">
    <property type="nucleotide sequence ID" value="NZ_WTYO01000001.1"/>
</dbReference>